<feature type="transmembrane region" description="Helical" evidence="1">
    <location>
        <begin position="12"/>
        <end position="32"/>
    </location>
</feature>
<dbReference type="InterPro" id="IPR052180">
    <property type="entry name" value="NhaC_Na-H+_Antiporter"/>
</dbReference>
<protein>
    <submittedName>
        <fullName evidence="2">Uncharacterized protein</fullName>
    </submittedName>
</protein>
<dbReference type="EMBL" id="JACCKB010000016">
    <property type="protein sequence ID" value="NYZ66714.1"/>
    <property type="molecule type" value="Genomic_DNA"/>
</dbReference>
<proteinExistence type="predicted"/>
<accession>A0A853I9H6</accession>
<keyword evidence="3" id="KW-1185">Reference proteome</keyword>
<evidence type="ECO:0000313" key="3">
    <source>
        <dbReference type="Proteomes" id="UP000569732"/>
    </source>
</evidence>
<dbReference type="Proteomes" id="UP000569732">
    <property type="component" value="Unassembled WGS sequence"/>
</dbReference>
<sequence>MNHLANEKAPSFIFATLPIVITLLLMCCQILYFGDFTPHVSLIISYLQNGYSIKTSIAAVDQLLNRGGILSMAWVMTLILIALSFGAAQEKNRLFSNNTE</sequence>
<keyword evidence="1" id="KW-0472">Membrane</keyword>
<feature type="transmembrane region" description="Helical" evidence="1">
    <location>
        <begin position="69"/>
        <end position="88"/>
    </location>
</feature>
<dbReference type="PANTHER" id="PTHR33451:SF3">
    <property type="entry name" value="MALATE-2H(+)_NA(+)-LACTATE ANTIPORTER"/>
    <property type="match status" value="1"/>
</dbReference>
<evidence type="ECO:0000256" key="1">
    <source>
        <dbReference type="SAM" id="Phobius"/>
    </source>
</evidence>
<gene>
    <name evidence="2" type="ORF">H0A36_11900</name>
</gene>
<organism evidence="2 3">
    <name type="scientific">Spartinivicinus marinus</name>
    <dbReference type="NCBI Taxonomy" id="2994442"/>
    <lineage>
        <taxon>Bacteria</taxon>
        <taxon>Pseudomonadati</taxon>
        <taxon>Pseudomonadota</taxon>
        <taxon>Gammaproteobacteria</taxon>
        <taxon>Oceanospirillales</taxon>
        <taxon>Zooshikellaceae</taxon>
        <taxon>Spartinivicinus</taxon>
    </lineage>
</organism>
<comment type="caution">
    <text evidence="2">The sequence shown here is derived from an EMBL/GenBank/DDBJ whole genome shotgun (WGS) entry which is preliminary data.</text>
</comment>
<keyword evidence="1" id="KW-1133">Transmembrane helix</keyword>
<dbReference type="AlphaFoldDB" id="A0A853I9H6"/>
<dbReference type="RefSeq" id="WP_180568739.1">
    <property type="nucleotide sequence ID" value="NZ_JACCKB010000016.1"/>
</dbReference>
<name>A0A853I9H6_9GAMM</name>
<evidence type="ECO:0000313" key="2">
    <source>
        <dbReference type="EMBL" id="NYZ66714.1"/>
    </source>
</evidence>
<dbReference type="PANTHER" id="PTHR33451">
    <property type="entry name" value="MALATE-2H(+)/NA(+)-LACTATE ANTIPORTER"/>
    <property type="match status" value="1"/>
</dbReference>
<keyword evidence="1" id="KW-0812">Transmembrane</keyword>
<reference evidence="2 3" key="1">
    <citation type="submission" date="2020-07" db="EMBL/GenBank/DDBJ databases">
        <title>Endozoicomonas sp. nov., isolated from sediment.</title>
        <authorList>
            <person name="Gu T."/>
        </authorList>
    </citation>
    <scope>NUCLEOTIDE SEQUENCE [LARGE SCALE GENOMIC DNA]</scope>
    <source>
        <strain evidence="2 3">SM1973</strain>
    </source>
</reference>